<sequence>MIIAVCIQMNRSLIVGGYAVVKKDNNKKVIDFDVVKGEPLQVIVGGRGKRVPDEFADWCEEQLLELFKSHQVPLSIGLHNAIA</sequence>
<protein>
    <submittedName>
        <fullName evidence="1">Uncharacterized protein</fullName>
    </submittedName>
</protein>
<evidence type="ECO:0000313" key="1">
    <source>
        <dbReference type="EMBL" id="MFB5268187.1"/>
    </source>
</evidence>
<gene>
    <name evidence="1" type="ORF">ACE41H_15575</name>
</gene>
<dbReference type="Proteomes" id="UP001580346">
    <property type="component" value="Unassembled WGS sequence"/>
</dbReference>
<organism evidence="1 2">
    <name type="scientific">Paenibacillus enshidis</name>
    <dbReference type="NCBI Taxonomy" id="1458439"/>
    <lineage>
        <taxon>Bacteria</taxon>
        <taxon>Bacillati</taxon>
        <taxon>Bacillota</taxon>
        <taxon>Bacilli</taxon>
        <taxon>Bacillales</taxon>
        <taxon>Paenibacillaceae</taxon>
        <taxon>Paenibacillus</taxon>
    </lineage>
</organism>
<comment type="caution">
    <text evidence="1">The sequence shown here is derived from an EMBL/GenBank/DDBJ whole genome shotgun (WGS) entry which is preliminary data.</text>
</comment>
<keyword evidence="2" id="KW-1185">Reference proteome</keyword>
<evidence type="ECO:0000313" key="2">
    <source>
        <dbReference type="Proteomes" id="UP001580346"/>
    </source>
</evidence>
<proteinExistence type="predicted"/>
<name>A0ABV5AVF3_9BACL</name>
<dbReference type="EMBL" id="JBHHMI010000013">
    <property type="protein sequence ID" value="MFB5268187.1"/>
    <property type="molecule type" value="Genomic_DNA"/>
</dbReference>
<dbReference type="RefSeq" id="WP_375356341.1">
    <property type="nucleotide sequence ID" value="NZ_JBHHMI010000013.1"/>
</dbReference>
<accession>A0ABV5AVF3</accession>
<reference evidence="1 2" key="1">
    <citation type="submission" date="2024-09" db="EMBL/GenBank/DDBJ databases">
        <title>Paenibacillus zeirhizospherea sp. nov., isolated from surface of the maize (Zea mays) roots in a horticulture field, Hungary.</title>
        <authorList>
            <person name="Marton D."/>
            <person name="Farkas M."/>
            <person name="Bedics A."/>
            <person name="Toth E."/>
            <person name="Tancsics A."/>
            <person name="Boka K."/>
            <person name="Maroti G."/>
            <person name="Kriszt B."/>
            <person name="Cserhati M."/>
        </authorList>
    </citation>
    <scope>NUCLEOTIDE SEQUENCE [LARGE SCALE GENOMIC DNA]</scope>
    <source>
        <strain evidence="1 2">KCTC 33519</strain>
    </source>
</reference>